<evidence type="ECO:0000256" key="1">
    <source>
        <dbReference type="ARBA" id="ARBA00023015"/>
    </source>
</evidence>
<gene>
    <name evidence="5" type="ORF">F4W09_09220</name>
</gene>
<dbReference type="AlphaFoldDB" id="A0A5N4W9L4"/>
<dbReference type="InterPro" id="IPR032783">
    <property type="entry name" value="AraC_lig"/>
</dbReference>
<evidence type="ECO:0000259" key="4">
    <source>
        <dbReference type="PROSITE" id="PS01124"/>
    </source>
</evidence>
<dbReference type="RefSeq" id="WP_151504594.1">
    <property type="nucleotide sequence ID" value="NZ_VXLD01000005.1"/>
</dbReference>
<dbReference type="PANTHER" id="PTHR46796">
    <property type="entry name" value="HTH-TYPE TRANSCRIPTIONAL ACTIVATOR RHAS-RELATED"/>
    <property type="match status" value="1"/>
</dbReference>
<proteinExistence type="predicted"/>
<keyword evidence="1" id="KW-0805">Transcription regulation</keyword>
<dbReference type="PRINTS" id="PR00032">
    <property type="entry name" value="HTHARAC"/>
</dbReference>
<keyword evidence="3" id="KW-0804">Transcription</keyword>
<dbReference type="InterPro" id="IPR020449">
    <property type="entry name" value="Tscrpt_reg_AraC-type_HTH"/>
</dbReference>
<dbReference type="InterPro" id="IPR018060">
    <property type="entry name" value="HTH_AraC"/>
</dbReference>
<sequence length="307" mass="34963">MDALSKIFDDIHLNKSEYLYLKAQGDWCFQYQDQSVMVAYAMVTGHAIIQLDASTQVQARAGDLILIPSGQSHTAFNTPNPLVDTLNITYRFDETGEKSIEFGTGEEKQTVILAIRCHMDSIMARPLLNALPHSIHLHQMNGQTIPEWLQIGLQFLAVETLQVQPGRDKILDHLVSIFFIECVRDYILQLSDSNNWLAALSHPELSNALAAIHEQPQRAWTVETLAEQCCMSRSKFAQLFSQIVGETPLAYLQQHRLRIASQYLRQGQYTIQQIAHLVGYASETAFSQTFKKQFDLTPTQYRQQFMK</sequence>
<dbReference type="InterPro" id="IPR009057">
    <property type="entry name" value="Homeodomain-like_sf"/>
</dbReference>
<dbReference type="InterPro" id="IPR018062">
    <property type="entry name" value="HTH_AraC-typ_CS"/>
</dbReference>
<dbReference type="Pfam" id="PF12852">
    <property type="entry name" value="Cupin_6"/>
    <property type="match status" value="1"/>
</dbReference>
<dbReference type="InterPro" id="IPR050204">
    <property type="entry name" value="AraC_XylS_family_regulators"/>
</dbReference>
<dbReference type="Proteomes" id="UP000325788">
    <property type="component" value="Unassembled WGS sequence"/>
</dbReference>
<name>A0A5N4W9L4_9GAMM</name>
<reference evidence="5 6" key="1">
    <citation type="submission" date="2019-09" db="EMBL/GenBank/DDBJ databases">
        <title>Draft genome sequence of Acinetobacter tandoii W4-4-4 isolated from environmental water sample.</title>
        <authorList>
            <person name="Wee S.K."/>
            <person name="Yan B."/>
            <person name="Mustaffa S.B."/>
            <person name="Yap E.P.H."/>
        </authorList>
    </citation>
    <scope>NUCLEOTIDE SEQUENCE [LARGE SCALE GENOMIC DNA]</scope>
    <source>
        <strain evidence="5 6">W4-4-4</strain>
    </source>
</reference>
<accession>A0A5N4W9L4</accession>
<feature type="domain" description="HTH araC/xylS-type" evidence="4">
    <location>
        <begin position="206"/>
        <end position="304"/>
    </location>
</feature>
<organism evidence="5 6">
    <name type="scientific">Acinetobacter tandoii</name>
    <dbReference type="NCBI Taxonomy" id="202954"/>
    <lineage>
        <taxon>Bacteria</taxon>
        <taxon>Pseudomonadati</taxon>
        <taxon>Pseudomonadota</taxon>
        <taxon>Gammaproteobacteria</taxon>
        <taxon>Moraxellales</taxon>
        <taxon>Moraxellaceae</taxon>
        <taxon>Acinetobacter</taxon>
    </lineage>
</organism>
<dbReference type="SUPFAM" id="SSF46689">
    <property type="entry name" value="Homeodomain-like"/>
    <property type="match status" value="2"/>
</dbReference>
<dbReference type="EMBL" id="VXLD01000005">
    <property type="protein sequence ID" value="KAB1854997.1"/>
    <property type="molecule type" value="Genomic_DNA"/>
</dbReference>
<dbReference type="SMART" id="SM00342">
    <property type="entry name" value="HTH_ARAC"/>
    <property type="match status" value="1"/>
</dbReference>
<dbReference type="PANTHER" id="PTHR46796:SF7">
    <property type="entry name" value="ARAC FAMILY TRANSCRIPTIONAL REGULATOR"/>
    <property type="match status" value="1"/>
</dbReference>
<evidence type="ECO:0000313" key="5">
    <source>
        <dbReference type="EMBL" id="KAB1854997.1"/>
    </source>
</evidence>
<evidence type="ECO:0000313" key="6">
    <source>
        <dbReference type="Proteomes" id="UP000325788"/>
    </source>
</evidence>
<dbReference type="Gene3D" id="1.10.10.60">
    <property type="entry name" value="Homeodomain-like"/>
    <property type="match status" value="2"/>
</dbReference>
<evidence type="ECO:0000256" key="2">
    <source>
        <dbReference type="ARBA" id="ARBA00023125"/>
    </source>
</evidence>
<dbReference type="Pfam" id="PF12833">
    <property type="entry name" value="HTH_18"/>
    <property type="match status" value="1"/>
</dbReference>
<dbReference type="GO" id="GO:0043565">
    <property type="term" value="F:sequence-specific DNA binding"/>
    <property type="evidence" value="ECO:0007669"/>
    <property type="project" value="InterPro"/>
</dbReference>
<dbReference type="PROSITE" id="PS00041">
    <property type="entry name" value="HTH_ARAC_FAMILY_1"/>
    <property type="match status" value="1"/>
</dbReference>
<comment type="caution">
    <text evidence="5">The sequence shown here is derived from an EMBL/GenBank/DDBJ whole genome shotgun (WGS) entry which is preliminary data.</text>
</comment>
<evidence type="ECO:0000256" key="3">
    <source>
        <dbReference type="ARBA" id="ARBA00023163"/>
    </source>
</evidence>
<dbReference type="PROSITE" id="PS01124">
    <property type="entry name" value="HTH_ARAC_FAMILY_2"/>
    <property type="match status" value="1"/>
</dbReference>
<dbReference type="GO" id="GO:0003700">
    <property type="term" value="F:DNA-binding transcription factor activity"/>
    <property type="evidence" value="ECO:0007669"/>
    <property type="project" value="InterPro"/>
</dbReference>
<protein>
    <submittedName>
        <fullName evidence="5">AraC family transcriptional regulator</fullName>
    </submittedName>
</protein>
<keyword evidence="2" id="KW-0238">DNA-binding</keyword>